<dbReference type="KEGG" id="caua:113109375"/>
<dbReference type="OrthoDB" id="533331at2759"/>
<reference evidence="2" key="1">
    <citation type="submission" date="2025-08" db="UniProtKB">
        <authorList>
            <consortium name="RefSeq"/>
        </authorList>
    </citation>
    <scope>IDENTIFICATION</scope>
    <source>
        <strain evidence="2">Wakin</strain>
        <tissue evidence="2">Muscle</tissue>
    </source>
</reference>
<dbReference type="Proteomes" id="UP000515129">
    <property type="component" value="Chromosome 9"/>
</dbReference>
<evidence type="ECO:0000313" key="2">
    <source>
        <dbReference type="RefSeq" id="XP_026128766.1"/>
    </source>
</evidence>
<proteinExistence type="predicted"/>
<gene>
    <name evidence="2" type="primary">LOC113109375</name>
</gene>
<dbReference type="RefSeq" id="XP_026128766.1">
    <property type="nucleotide sequence ID" value="XM_026272981.1"/>
</dbReference>
<dbReference type="GeneID" id="113109375"/>
<accession>A0A6P6Q5Q9</accession>
<keyword evidence="1" id="KW-1185">Reference proteome</keyword>
<dbReference type="AlphaFoldDB" id="A0A6P6Q5Q9"/>
<protein>
    <submittedName>
        <fullName evidence="2">Uncharacterized protein LOC113109375 isoform X1</fullName>
    </submittedName>
</protein>
<organism evidence="1 2">
    <name type="scientific">Carassius auratus</name>
    <name type="common">Goldfish</name>
    <dbReference type="NCBI Taxonomy" id="7957"/>
    <lineage>
        <taxon>Eukaryota</taxon>
        <taxon>Metazoa</taxon>
        <taxon>Chordata</taxon>
        <taxon>Craniata</taxon>
        <taxon>Vertebrata</taxon>
        <taxon>Euteleostomi</taxon>
        <taxon>Actinopterygii</taxon>
        <taxon>Neopterygii</taxon>
        <taxon>Teleostei</taxon>
        <taxon>Ostariophysi</taxon>
        <taxon>Cypriniformes</taxon>
        <taxon>Cyprinidae</taxon>
        <taxon>Cyprininae</taxon>
        <taxon>Carassius</taxon>
    </lineage>
</organism>
<name>A0A6P6Q5Q9_CARAU</name>
<evidence type="ECO:0000313" key="1">
    <source>
        <dbReference type="Proteomes" id="UP000515129"/>
    </source>
</evidence>
<sequence>MAAVSLTDPLCKPSSYSPHFKVEVCVKKPLMPVHLSSEQVALEMLCLCSQLDLLIRAQVHQQFQEQLKQDTSPEESKCFQKQGAEIIYQMNQCLEHLNEPVLQLEEYLDVVGLSALFPRVEVYMIHGSPIDMLERPPSDAYFPHIGRLNQLLVLSQQLDEDVKHLGSHKYIAHQLSAIYQVLNSLKDILPLSIIRKDIEANFKQLKKSLTIEEGSKLDPQLPADRVSWVSELTQNVISTVLSLSEELTEDLNPVMEFVSNLS</sequence>